<dbReference type="EMBL" id="CP000302">
    <property type="protein sequence ID" value="ABE56266.1"/>
    <property type="molecule type" value="Genomic_DNA"/>
</dbReference>
<evidence type="ECO:0000313" key="3">
    <source>
        <dbReference type="Proteomes" id="UP000001982"/>
    </source>
</evidence>
<reference evidence="2 3" key="1">
    <citation type="submission" date="2006-03" db="EMBL/GenBank/DDBJ databases">
        <title>Complete sequence of Shewanella denitrificans OS217.</title>
        <authorList>
            <consortium name="US DOE Joint Genome Institute"/>
            <person name="Copeland A."/>
            <person name="Lucas S."/>
            <person name="Lapidus A."/>
            <person name="Barry K."/>
            <person name="Detter J.C."/>
            <person name="Glavina del Rio T."/>
            <person name="Hammon N."/>
            <person name="Israni S."/>
            <person name="Dalin E."/>
            <person name="Tice H."/>
            <person name="Pitluck S."/>
            <person name="Brettin T."/>
            <person name="Bruce D."/>
            <person name="Han C."/>
            <person name="Tapia R."/>
            <person name="Gilna P."/>
            <person name="Kiss H."/>
            <person name="Schmutz J."/>
            <person name="Larimer F."/>
            <person name="Land M."/>
            <person name="Hauser L."/>
            <person name="Kyrpides N."/>
            <person name="Lykidis A."/>
            <person name="Richardson P."/>
        </authorList>
    </citation>
    <scope>NUCLEOTIDE SEQUENCE [LARGE SCALE GENOMIC DNA]</scope>
    <source>
        <strain evidence="3">OS217 / ATCC BAA-1090 / DSM 15013</strain>
    </source>
</reference>
<dbReference type="Pfam" id="PF23947">
    <property type="entry name" value="DUF7281"/>
    <property type="match status" value="1"/>
</dbReference>
<dbReference type="GO" id="GO:0003677">
    <property type="term" value="F:DNA binding"/>
    <property type="evidence" value="ECO:0007669"/>
    <property type="project" value="InterPro"/>
</dbReference>
<dbReference type="eggNOG" id="COG1697">
    <property type="taxonomic scope" value="Bacteria"/>
</dbReference>
<dbReference type="InterPro" id="IPR036078">
    <property type="entry name" value="Spo11/TopoVI_A_sf"/>
</dbReference>
<dbReference type="AlphaFoldDB" id="Q12JW0"/>
<organism evidence="2 3">
    <name type="scientific">Shewanella denitrificans (strain OS217 / ATCC BAA-1090 / DSM 15013)</name>
    <dbReference type="NCBI Taxonomy" id="318161"/>
    <lineage>
        <taxon>Bacteria</taxon>
        <taxon>Pseudomonadati</taxon>
        <taxon>Pseudomonadota</taxon>
        <taxon>Gammaproteobacteria</taxon>
        <taxon>Alteromonadales</taxon>
        <taxon>Shewanellaceae</taxon>
        <taxon>Shewanella</taxon>
    </lineage>
</organism>
<dbReference type="SUPFAM" id="SSF56726">
    <property type="entry name" value="DNA topoisomerase IV, alpha subunit"/>
    <property type="match status" value="1"/>
</dbReference>
<keyword evidence="3" id="KW-1185">Reference proteome</keyword>
<name>Q12JW0_SHEDO</name>
<dbReference type="InterPro" id="IPR055705">
    <property type="entry name" value="DUF7281"/>
</dbReference>
<dbReference type="GO" id="GO:0005694">
    <property type="term" value="C:chromosome"/>
    <property type="evidence" value="ECO:0007669"/>
    <property type="project" value="InterPro"/>
</dbReference>
<proteinExistence type="predicted"/>
<dbReference type="Proteomes" id="UP000001982">
    <property type="component" value="Chromosome"/>
</dbReference>
<dbReference type="Gene3D" id="3.40.1360.10">
    <property type="match status" value="1"/>
</dbReference>
<protein>
    <recommendedName>
        <fullName evidence="1">DUF7281 domain-containing protein</fullName>
    </recommendedName>
</protein>
<feature type="domain" description="DUF7281" evidence="1">
    <location>
        <begin position="122"/>
        <end position="298"/>
    </location>
</feature>
<evidence type="ECO:0000313" key="2">
    <source>
        <dbReference type="EMBL" id="ABE56266.1"/>
    </source>
</evidence>
<dbReference type="HOGENOM" id="CLU_083613_0_0_6"/>
<sequence>MASLSKAQIKALKTVVIRRSPRVSFSANWQAIHKQYDIGEPDGAYKHLHFQAGDHDLLREMVQVELGIDLLTVNFELNRSDFAKHSHKEKLANIRPEANHVLIKLPLTPPSAFIDIDIGSMPAVRVTVEQALSLCAQLSLTQLIVVENLDSFDAIAQMNFDAELKALLLQSAVIYRGSGAHSPAGCKRLLRLVSDDSELSQKLKVIAFTDLDPAGLQIAHLLKGCSGLIAPSLLQTSADNLLNIKQINDVDDFNKQFRQQAYLDNADLGAWQGIADWLKQHRISIKQQHFLSHNIKLSLIEQ</sequence>
<gene>
    <name evidence="2" type="ordered locus">Sden_2988</name>
</gene>
<dbReference type="STRING" id="318161.Sden_2988"/>
<dbReference type="KEGG" id="sdn:Sden_2988"/>
<accession>Q12JW0</accession>
<dbReference type="OrthoDB" id="8564671at2"/>
<evidence type="ECO:0000259" key="1">
    <source>
        <dbReference type="Pfam" id="PF23947"/>
    </source>
</evidence>
<dbReference type="RefSeq" id="WP_011497414.1">
    <property type="nucleotide sequence ID" value="NC_007954.1"/>
</dbReference>